<feature type="compositionally biased region" description="Low complexity" evidence="2">
    <location>
        <begin position="114"/>
        <end position="126"/>
    </location>
</feature>
<evidence type="ECO:0000256" key="2">
    <source>
        <dbReference type="SAM" id="MobiDB-lite"/>
    </source>
</evidence>
<accession>A0A1X6P9A8</accession>
<evidence type="ECO:0000256" key="1">
    <source>
        <dbReference type="ARBA" id="ARBA00009817"/>
    </source>
</evidence>
<dbReference type="PANTHER" id="PTHR11220:SF58">
    <property type="entry name" value="SOUL HEME-BINDING FAMILY PROTEIN"/>
    <property type="match status" value="1"/>
</dbReference>
<organism evidence="3 4">
    <name type="scientific">Porphyra umbilicalis</name>
    <name type="common">Purple laver</name>
    <name type="synonym">Red alga</name>
    <dbReference type="NCBI Taxonomy" id="2786"/>
    <lineage>
        <taxon>Eukaryota</taxon>
        <taxon>Rhodophyta</taxon>
        <taxon>Bangiophyceae</taxon>
        <taxon>Bangiales</taxon>
        <taxon>Bangiaceae</taxon>
        <taxon>Porphyra</taxon>
    </lineage>
</organism>
<keyword evidence="4" id="KW-1185">Reference proteome</keyword>
<proteinExistence type="inferred from homology"/>
<feature type="region of interest" description="Disordered" evidence="2">
    <location>
        <begin position="196"/>
        <end position="220"/>
    </location>
</feature>
<dbReference type="InterPro" id="IPR011256">
    <property type="entry name" value="Reg_factor_effector_dom_sf"/>
</dbReference>
<sequence>MAFLGPLLPTAFPRLRHSAAEGPPGSLTMRSPSPPGARTNRPPRPPPRRGSVGDRVTADGVDATAAVGQATWQEQLQLFLSPSMNGSARATLGASLLRRSPEVLRDVRASACAVVGSASRAPSSSSSPPPPGGRATGGGLPVPPPAGVEGVVRQLREDVLPDVLRNGTANARRAAASLASSLADVAVDPAAAVAGLSPPTGGGGGDGRPLSGGGGGGNGPYGLETPDYDVLTSRPAYEVRRYAPFTVASTVMPDGGSAGDGEVASALASGGGFNTLARYLFGGNAAGEAIAMTTPVISTTTTTGSGSGVTRREMAFVLPAAVGGSPPPPLPAGRR</sequence>
<dbReference type="SUPFAM" id="SSF55136">
    <property type="entry name" value="Probable bacterial effector-binding domain"/>
    <property type="match status" value="1"/>
</dbReference>
<dbReference type="AlphaFoldDB" id="A0A1X6P9A8"/>
<dbReference type="Pfam" id="PF04832">
    <property type="entry name" value="SOUL"/>
    <property type="match status" value="1"/>
</dbReference>
<gene>
    <name evidence="3" type="ORF">BU14_0148s0014</name>
</gene>
<feature type="compositionally biased region" description="Gly residues" evidence="2">
    <location>
        <begin position="200"/>
        <end position="220"/>
    </location>
</feature>
<dbReference type="InterPro" id="IPR006917">
    <property type="entry name" value="SOUL_heme-bd"/>
</dbReference>
<dbReference type="PANTHER" id="PTHR11220">
    <property type="entry name" value="HEME-BINDING PROTEIN-RELATED"/>
    <property type="match status" value="1"/>
</dbReference>
<dbReference type="Proteomes" id="UP000218209">
    <property type="component" value="Unassembled WGS sequence"/>
</dbReference>
<name>A0A1X6P9A8_PORUM</name>
<evidence type="ECO:0000313" key="4">
    <source>
        <dbReference type="Proteomes" id="UP000218209"/>
    </source>
</evidence>
<protein>
    <submittedName>
        <fullName evidence="3">Uncharacterized protein</fullName>
    </submittedName>
</protein>
<feature type="region of interest" description="Disordered" evidence="2">
    <location>
        <begin position="114"/>
        <end position="148"/>
    </location>
</feature>
<comment type="similarity">
    <text evidence="1">Belongs to the HEBP family.</text>
</comment>
<evidence type="ECO:0000313" key="3">
    <source>
        <dbReference type="EMBL" id="OSX77438.1"/>
    </source>
</evidence>
<dbReference type="EMBL" id="KV918838">
    <property type="protein sequence ID" value="OSX77438.1"/>
    <property type="molecule type" value="Genomic_DNA"/>
</dbReference>
<feature type="region of interest" description="Disordered" evidence="2">
    <location>
        <begin position="14"/>
        <end position="58"/>
    </location>
</feature>
<dbReference type="OrthoDB" id="44820at2759"/>
<reference evidence="3 4" key="1">
    <citation type="submission" date="2017-03" db="EMBL/GenBank/DDBJ databases">
        <title>WGS assembly of Porphyra umbilicalis.</title>
        <authorList>
            <person name="Brawley S.H."/>
            <person name="Blouin N.A."/>
            <person name="Ficko-Blean E."/>
            <person name="Wheeler G.L."/>
            <person name="Lohr M."/>
            <person name="Goodson H.V."/>
            <person name="Jenkins J.W."/>
            <person name="Blaby-Haas C.E."/>
            <person name="Helliwell K.E."/>
            <person name="Chan C."/>
            <person name="Marriage T."/>
            <person name="Bhattacharya D."/>
            <person name="Klein A.S."/>
            <person name="Badis Y."/>
            <person name="Brodie J."/>
            <person name="Cao Y."/>
            <person name="Collen J."/>
            <person name="Dittami S.M."/>
            <person name="Gachon C.M."/>
            <person name="Green B.R."/>
            <person name="Karpowicz S."/>
            <person name="Kim J.W."/>
            <person name="Kudahl U."/>
            <person name="Lin S."/>
            <person name="Michel G."/>
            <person name="Mittag M."/>
            <person name="Olson B.J."/>
            <person name="Pangilinan J."/>
            <person name="Peng Y."/>
            <person name="Qiu H."/>
            <person name="Shu S."/>
            <person name="Singer J.T."/>
            <person name="Smith A.G."/>
            <person name="Sprecher B.N."/>
            <person name="Wagner V."/>
            <person name="Wang W."/>
            <person name="Wang Z.-Y."/>
            <person name="Yan J."/>
            <person name="Yarish C."/>
            <person name="Zoeuner-Riek S."/>
            <person name="Zhuang Y."/>
            <person name="Zou Y."/>
            <person name="Lindquist E.A."/>
            <person name="Grimwood J."/>
            <person name="Barry K."/>
            <person name="Rokhsar D.S."/>
            <person name="Schmutz J."/>
            <person name="Stiller J.W."/>
            <person name="Grossman A.R."/>
            <person name="Prochnik S.E."/>
        </authorList>
    </citation>
    <scope>NUCLEOTIDE SEQUENCE [LARGE SCALE GENOMIC DNA]</scope>
    <source>
        <strain evidence="3">4086291</strain>
    </source>
</reference>
<dbReference type="Gene3D" id="3.20.80.10">
    <property type="entry name" value="Regulatory factor, effector binding domain"/>
    <property type="match status" value="1"/>
</dbReference>